<keyword evidence="11" id="KW-0046">Antibiotic resistance</keyword>
<evidence type="ECO:0000256" key="8">
    <source>
        <dbReference type="ARBA" id="ARBA00022989"/>
    </source>
</evidence>
<keyword evidence="9" id="KW-0443">Lipid metabolism</keyword>
<feature type="transmembrane region" description="Helical" evidence="14">
    <location>
        <begin position="389"/>
        <end position="406"/>
    </location>
</feature>
<keyword evidence="6" id="KW-0808">Transferase</keyword>
<organism evidence="16 17">
    <name type="scientific">Novosphingobium olei</name>
    <dbReference type="NCBI Taxonomy" id="2728851"/>
    <lineage>
        <taxon>Bacteria</taxon>
        <taxon>Pseudomonadati</taxon>
        <taxon>Pseudomonadota</taxon>
        <taxon>Alphaproteobacteria</taxon>
        <taxon>Sphingomonadales</taxon>
        <taxon>Sphingomonadaceae</taxon>
        <taxon>Novosphingobium</taxon>
    </lineage>
</organism>
<dbReference type="NCBIfam" id="NF033480">
    <property type="entry name" value="bifunc_MprF"/>
    <property type="match status" value="1"/>
</dbReference>
<feature type="transmembrane region" description="Helical" evidence="14">
    <location>
        <begin position="190"/>
        <end position="213"/>
    </location>
</feature>
<evidence type="ECO:0000256" key="14">
    <source>
        <dbReference type="SAM" id="Phobius"/>
    </source>
</evidence>
<evidence type="ECO:0000256" key="11">
    <source>
        <dbReference type="ARBA" id="ARBA00023251"/>
    </source>
</evidence>
<dbReference type="GO" id="GO:0050071">
    <property type="term" value="F:phosphatidylglycerol lysyltransferase activity"/>
    <property type="evidence" value="ECO:0007669"/>
    <property type="project" value="UniProtKB-EC"/>
</dbReference>
<evidence type="ECO:0000256" key="7">
    <source>
        <dbReference type="ARBA" id="ARBA00022692"/>
    </source>
</evidence>
<sequence>MLATLVLLIVLSQHAIQNVRVDEVKAAFRDLGTLRTLMAVLFTAASYVLLTFYDRLALQMLGVRVPVGVTMRAAFTSYAVSHTLGFGAITGGSARLRIYGKAGLPTRTIARIVAIAGVAFWIGVTFATTLALLAIPRPIHLPTFDLEPGVAHAAGLAVLALLAALIFGVRRALPEKLRARIELIAWPSMATMALLALVSVADLTFASLALYVLLPHAGLSFAGLVLAYALAIALGLVLHVPGGLGVFEAVIVATIGSRASTASILGALVAYRAVYYLLPLCIALSLNAAIESERSVSWASALLMRATAPARRLALALSPMFFAGMSFAGGIVLLLSGAVPAEHDRLHHLVHLVPLPFIETSHLAASLVGTGLLLVAPALAQRLASGLRAARLLFLLGAMFSLAKGLDFEEAMVMLAMVALLQLAAPAFYRGRKAAFSTHNLPWLLAAGAAVIAATAIGAMFHDADRFRSDLWWHFALYGDGPRALRASFATSVLIFAFAMREWMSRPRAIGGQTHLPQAVIDRATSVCPRSDAALAHTGDKRFLVSTDGECFIMFRPRGRTWVVMGDPVGTRDHWHQLVWDLRRLADASNALLCFYQASAELLPVLVELGLSVMKYGEEAIVDPRSFSLVGPRMKSLRNSCARARRDGLTLRIISPDEVQDWMDRLRPISEIWLDEHKTQEKGFSLGRFDLSYLRHFAIAVVLRDEQPVAFANIWRSGDGGEMSVDLMRQLPDAPPGTMDFLLTSLIEHARSSGAARFNLGLAPLSGLPGGRLAPFWARLARVVHDVGGRVYNFAGLRFYKQKYAPAWESRYLACPQGPQGFFAVGAVIALVSGGNRG</sequence>
<keyword evidence="17" id="KW-1185">Reference proteome</keyword>
<evidence type="ECO:0000313" key="16">
    <source>
        <dbReference type="EMBL" id="NML93505.1"/>
    </source>
</evidence>
<feature type="transmembrane region" description="Helical" evidence="14">
    <location>
        <begin position="273"/>
        <end position="292"/>
    </location>
</feature>
<evidence type="ECO:0000256" key="5">
    <source>
        <dbReference type="ARBA" id="ARBA00022475"/>
    </source>
</evidence>
<feature type="domain" description="Phosphatidylglycerol lysyltransferase C-terminal" evidence="15">
    <location>
        <begin position="528"/>
        <end position="814"/>
    </location>
</feature>
<evidence type="ECO:0000256" key="3">
    <source>
        <dbReference type="ARBA" id="ARBA00012014"/>
    </source>
</evidence>
<reference evidence="16 17" key="1">
    <citation type="submission" date="2020-04" db="EMBL/GenBank/DDBJ databases">
        <title>Novosphingobium sp. TW-4 isolated from soil.</title>
        <authorList>
            <person name="Dahal R.H."/>
            <person name="Chaudhary D.K."/>
        </authorList>
    </citation>
    <scope>NUCLEOTIDE SEQUENCE [LARGE SCALE GENOMIC DNA]</scope>
    <source>
        <strain evidence="16 17">TW-4</strain>
    </source>
</reference>
<dbReference type="AlphaFoldDB" id="A0A7Y0BNK7"/>
<evidence type="ECO:0000256" key="4">
    <source>
        <dbReference type="ARBA" id="ARBA00021546"/>
    </source>
</evidence>
<dbReference type="EMBL" id="JABBGM010000002">
    <property type="protein sequence ID" value="NML93505.1"/>
    <property type="molecule type" value="Genomic_DNA"/>
</dbReference>
<dbReference type="SUPFAM" id="SSF55729">
    <property type="entry name" value="Acyl-CoA N-acyltransferases (Nat)"/>
    <property type="match status" value="1"/>
</dbReference>
<evidence type="ECO:0000313" key="17">
    <source>
        <dbReference type="Proteomes" id="UP000583556"/>
    </source>
</evidence>
<evidence type="ECO:0000256" key="2">
    <source>
        <dbReference type="ARBA" id="ARBA00008627"/>
    </source>
</evidence>
<dbReference type="Pfam" id="PF09924">
    <property type="entry name" value="LPG_synthase_C"/>
    <property type="match status" value="1"/>
</dbReference>
<comment type="caution">
    <text evidence="16">The sequence shown here is derived from an EMBL/GenBank/DDBJ whole genome shotgun (WGS) entry which is preliminary data.</text>
</comment>
<dbReference type="InterPro" id="IPR016181">
    <property type="entry name" value="Acyl_CoA_acyltransferase"/>
</dbReference>
<accession>A0A7Y0BNK7</accession>
<evidence type="ECO:0000256" key="12">
    <source>
        <dbReference type="ARBA" id="ARBA00031899"/>
    </source>
</evidence>
<feature type="transmembrane region" description="Helical" evidence="14">
    <location>
        <begin position="412"/>
        <end position="429"/>
    </location>
</feature>
<dbReference type="PANTHER" id="PTHR34697:SF2">
    <property type="entry name" value="PHOSPHATIDYLGLYCEROL LYSYLTRANSFERASE"/>
    <property type="match status" value="1"/>
</dbReference>
<feature type="transmembrane region" description="Helical" evidence="14">
    <location>
        <begin position="219"/>
        <end position="238"/>
    </location>
</feature>
<dbReference type="GO" id="GO:0046677">
    <property type="term" value="P:response to antibiotic"/>
    <property type="evidence" value="ECO:0007669"/>
    <property type="project" value="UniProtKB-KW"/>
</dbReference>
<comment type="catalytic activity">
    <reaction evidence="13">
        <text>L-lysyl-tRNA(Lys) + a 1,2-diacyl-sn-glycero-3-phospho-(1'-sn-glycerol) = a 1,2-diacyl-sn-glycero-3-phospho-1'-(3'-O-L-lysyl)-sn-glycerol + tRNA(Lys)</text>
        <dbReference type="Rhea" id="RHEA:10668"/>
        <dbReference type="Rhea" id="RHEA-COMP:9696"/>
        <dbReference type="Rhea" id="RHEA-COMP:9697"/>
        <dbReference type="ChEBI" id="CHEBI:64716"/>
        <dbReference type="ChEBI" id="CHEBI:75792"/>
        <dbReference type="ChEBI" id="CHEBI:78442"/>
        <dbReference type="ChEBI" id="CHEBI:78529"/>
        <dbReference type="EC" id="2.3.2.3"/>
    </reaction>
</comment>
<keyword evidence="8 14" id="KW-1133">Transmembrane helix</keyword>
<dbReference type="Pfam" id="PF03706">
    <property type="entry name" value="LPG_synthase_TM"/>
    <property type="match status" value="1"/>
</dbReference>
<evidence type="ECO:0000256" key="9">
    <source>
        <dbReference type="ARBA" id="ARBA00023098"/>
    </source>
</evidence>
<dbReference type="GO" id="GO:0006629">
    <property type="term" value="P:lipid metabolic process"/>
    <property type="evidence" value="ECO:0007669"/>
    <property type="project" value="UniProtKB-KW"/>
</dbReference>
<dbReference type="InterPro" id="IPR024320">
    <property type="entry name" value="LPG_synthase_C"/>
</dbReference>
<evidence type="ECO:0000259" key="15">
    <source>
        <dbReference type="Pfam" id="PF09924"/>
    </source>
</evidence>
<evidence type="ECO:0000256" key="13">
    <source>
        <dbReference type="ARBA" id="ARBA00047540"/>
    </source>
</evidence>
<dbReference type="InterPro" id="IPR051211">
    <property type="entry name" value="PG_lysyltransferase"/>
</dbReference>
<feature type="transmembrane region" description="Helical" evidence="14">
    <location>
        <begin position="150"/>
        <end position="169"/>
    </location>
</feature>
<keyword evidence="5" id="KW-1003">Cell membrane</keyword>
<comment type="similarity">
    <text evidence="2">Belongs to the LPG synthase family.</text>
</comment>
<dbReference type="Proteomes" id="UP000583556">
    <property type="component" value="Unassembled WGS sequence"/>
</dbReference>
<dbReference type="PANTHER" id="PTHR34697">
    <property type="entry name" value="PHOSPHATIDYLGLYCEROL LYSYLTRANSFERASE"/>
    <property type="match status" value="1"/>
</dbReference>
<evidence type="ECO:0000256" key="10">
    <source>
        <dbReference type="ARBA" id="ARBA00023136"/>
    </source>
</evidence>
<proteinExistence type="inferred from homology"/>
<dbReference type="EC" id="2.3.2.3" evidence="3"/>
<dbReference type="GO" id="GO:0005886">
    <property type="term" value="C:plasma membrane"/>
    <property type="evidence" value="ECO:0007669"/>
    <property type="project" value="UniProtKB-SubCell"/>
</dbReference>
<keyword evidence="7 14" id="KW-0812">Transmembrane</keyword>
<feature type="transmembrane region" description="Helical" evidence="14">
    <location>
        <begin position="112"/>
        <end position="135"/>
    </location>
</feature>
<feature type="transmembrane region" description="Helical" evidence="14">
    <location>
        <begin position="441"/>
        <end position="461"/>
    </location>
</feature>
<evidence type="ECO:0000256" key="1">
    <source>
        <dbReference type="ARBA" id="ARBA00004651"/>
    </source>
</evidence>
<feature type="transmembrane region" description="Helical" evidence="14">
    <location>
        <begin position="313"/>
        <end position="341"/>
    </location>
</feature>
<name>A0A7Y0BNK7_9SPHN</name>
<protein>
    <recommendedName>
        <fullName evidence="4">Phosphatidylglycerol lysyltransferase</fullName>
        <ecNumber evidence="3">2.3.2.3</ecNumber>
    </recommendedName>
    <alternativeName>
        <fullName evidence="12">Lysylphosphatidylglycerol synthase</fullName>
    </alternativeName>
</protein>
<gene>
    <name evidence="16" type="primary">mprF</name>
    <name evidence="16" type="ORF">HHL27_07480</name>
</gene>
<evidence type="ECO:0000256" key="6">
    <source>
        <dbReference type="ARBA" id="ARBA00022679"/>
    </source>
</evidence>
<dbReference type="InterPro" id="IPR022791">
    <property type="entry name" value="L-PG_synthase/AglD"/>
</dbReference>
<feature type="transmembrane region" description="Helical" evidence="14">
    <location>
        <begin position="31"/>
        <end position="50"/>
    </location>
</feature>
<feature type="transmembrane region" description="Helical" evidence="14">
    <location>
        <begin position="361"/>
        <end position="380"/>
    </location>
</feature>
<comment type="subcellular location">
    <subcellularLocation>
        <location evidence="1">Cell membrane</location>
        <topology evidence="1">Multi-pass membrane protein</topology>
    </subcellularLocation>
</comment>
<keyword evidence="10 14" id="KW-0472">Membrane</keyword>
<dbReference type="GO" id="GO:0055091">
    <property type="term" value="P:phospholipid homeostasis"/>
    <property type="evidence" value="ECO:0007669"/>
    <property type="project" value="TreeGrafter"/>
</dbReference>